<evidence type="ECO:0000313" key="1">
    <source>
        <dbReference type="EMBL" id="MDG0865794.1"/>
    </source>
</evidence>
<evidence type="ECO:0000313" key="4">
    <source>
        <dbReference type="Proteomes" id="UP001321249"/>
    </source>
</evidence>
<protein>
    <recommendedName>
        <fullName evidence="5">Neutral/alkaline non-lysosomal ceramidase N-terminal domain-containing protein</fullName>
    </recommendedName>
</protein>
<evidence type="ECO:0000313" key="3">
    <source>
        <dbReference type="Proteomes" id="UP001219901"/>
    </source>
</evidence>
<proteinExistence type="predicted"/>
<reference evidence="3 4" key="1">
    <citation type="submission" date="2019-11" db="EMBL/GenBank/DDBJ databases">
        <authorList>
            <person name="Cho J.-C."/>
        </authorList>
    </citation>
    <scope>NUCLEOTIDE SEQUENCE [LARGE SCALE GENOMIC DNA]</scope>
    <source>
        <strain evidence="2 3">JH1073</strain>
        <strain evidence="1 4">JH702</strain>
    </source>
</reference>
<name>A0AAJ5ZEG5_9CHLR</name>
<reference evidence="3" key="3">
    <citation type="submission" date="2023-06" db="EMBL/GenBank/DDBJ databases">
        <title>Pangenomics reveal diversification of enzyme families and niche specialization in globally abundant SAR202 bacteria.</title>
        <authorList>
            <person name="Saw J.H.W."/>
        </authorList>
    </citation>
    <scope>NUCLEOTIDE SEQUENCE [LARGE SCALE GENOMIC DNA]</scope>
    <source>
        <strain evidence="3">JH1073</strain>
    </source>
</reference>
<dbReference type="RefSeq" id="WP_342823206.1">
    <property type="nucleotide sequence ID" value="NZ_CP046146.1"/>
</dbReference>
<dbReference type="EMBL" id="WMBE01000001">
    <property type="protein sequence ID" value="MDG0865794.1"/>
    <property type="molecule type" value="Genomic_DNA"/>
</dbReference>
<reference evidence="2" key="2">
    <citation type="journal article" date="2023" name="Nat. Commun.">
        <title>Cultivation of marine bacteria of the SAR202 clade.</title>
        <authorList>
            <person name="Lim Y."/>
            <person name="Seo J.H."/>
            <person name="Giovannoni S.J."/>
            <person name="Kang I."/>
            <person name="Cho J.C."/>
        </authorList>
    </citation>
    <scope>NUCLEOTIDE SEQUENCE</scope>
    <source>
        <strain evidence="2">JH1073</strain>
    </source>
</reference>
<dbReference type="AlphaFoldDB" id="A0AAJ5ZEG5"/>
<sequence length="453" mass="49003">MANSPNSRTTAGAARTVITPPVGYPMGNWGLRQGVAKGIHREIHARSVVFKRDDISIAVISLEIAGLTSETVQAIKARIFQIAGIPVDNILLNFTHNHTSPDTIVSLPPEWVTWTTWLADQVAGCVFNAANQAAPVSVGSALGSFENWTVNRQYPEKPVDTELGVITVVNDNGVTIAHLVNFACHGVADGGQYLEWSGDFAGEMSAEIEEQSPSSIALYIQGAAGDIHPFDWWFGNTASEHLHSHEDTRLLGKSLAEAALSLATGISGSQDVALRVSTAPATLPRHQVNWSLEAALENRENLRESLGTYSSETWHAGTTTANSAERHPELYGWGNNEVGLATNQSQPAAVLTVRGFRIGETLISAHAGELFNEIGTAIKEGFPGSRPWVASYCDDYIGYISSRQPHEDIKDIPVTEIVDMKKYRRYYGTTTSPYAPEAGEALIDTAIDVLKNL</sequence>
<dbReference type="Proteomes" id="UP001321249">
    <property type="component" value="Unassembled WGS sequence"/>
</dbReference>
<keyword evidence="3" id="KW-1185">Reference proteome</keyword>
<organism evidence="2 3">
    <name type="scientific">Candidatus Lucifugimonas marina</name>
    <dbReference type="NCBI Taxonomy" id="3038979"/>
    <lineage>
        <taxon>Bacteria</taxon>
        <taxon>Bacillati</taxon>
        <taxon>Chloroflexota</taxon>
        <taxon>Dehalococcoidia</taxon>
        <taxon>SAR202 cluster</taxon>
        <taxon>Candidatus Lucifugimonadales</taxon>
        <taxon>Candidatus Lucifugimonadaceae</taxon>
        <taxon>Candidatus Lucifugimonas</taxon>
    </lineage>
</organism>
<gene>
    <name evidence="1" type="ORF">GKO46_01740</name>
    <name evidence="2" type="ORF">GKO48_07530</name>
</gene>
<accession>A0AAJ5ZEG5</accession>
<evidence type="ECO:0008006" key="5">
    <source>
        <dbReference type="Google" id="ProtNLM"/>
    </source>
</evidence>
<dbReference type="EMBL" id="CP046147">
    <property type="protein sequence ID" value="WFG39475.1"/>
    <property type="molecule type" value="Genomic_DNA"/>
</dbReference>
<dbReference type="Proteomes" id="UP001219901">
    <property type="component" value="Chromosome"/>
</dbReference>
<evidence type="ECO:0000313" key="2">
    <source>
        <dbReference type="EMBL" id="WFG39475.1"/>
    </source>
</evidence>